<feature type="compositionally biased region" description="Acidic residues" evidence="1">
    <location>
        <begin position="659"/>
        <end position="670"/>
    </location>
</feature>
<organism evidence="2 3">
    <name type="scientific">Steinernema carpocapsae</name>
    <name type="common">Entomopathogenic nematode</name>
    <dbReference type="NCBI Taxonomy" id="34508"/>
    <lineage>
        <taxon>Eukaryota</taxon>
        <taxon>Metazoa</taxon>
        <taxon>Ecdysozoa</taxon>
        <taxon>Nematoda</taxon>
        <taxon>Chromadorea</taxon>
        <taxon>Rhabditida</taxon>
        <taxon>Tylenchina</taxon>
        <taxon>Panagrolaimomorpha</taxon>
        <taxon>Strongyloidoidea</taxon>
        <taxon>Steinernematidae</taxon>
        <taxon>Steinernema</taxon>
    </lineage>
</organism>
<feature type="region of interest" description="Disordered" evidence="1">
    <location>
        <begin position="1"/>
        <end position="375"/>
    </location>
</feature>
<feature type="compositionally biased region" description="Basic residues" evidence="1">
    <location>
        <begin position="674"/>
        <end position="685"/>
    </location>
</feature>
<dbReference type="AlphaFoldDB" id="A0A4U5M799"/>
<feature type="compositionally biased region" description="Low complexity" evidence="1">
    <location>
        <begin position="250"/>
        <end position="259"/>
    </location>
</feature>
<reference evidence="2 3" key="2">
    <citation type="journal article" date="2019" name="G3 (Bethesda)">
        <title>Hybrid Assembly of the Genome of the Entomopathogenic Nematode Steinernema carpocapsae Identifies the X-Chromosome.</title>
        <authorList>
            <person name="Serra L."/>
            <person name="Macchietto M."/>
            <person name="Macias-Munoz A."/>
            <person name="McGill C.J."/>
            <person name="Rodriguez I.M."/>
            <person name="Rodriguez B."/>
            <person name="Murad R."/>
            <person name="Mortazavi A."/>
        </authorList>
    </citation>
    <scope>NUCLEOTIDE SEQUENCE [LARGE SCALE GENOMIC DNA]</scope>
    <source>
        <strain evidence="2 3">ALL</strain>
    </source>
</reference>
<feature type="compositionally biased region" description="Polar residues" evidence="1">
    <location>
        <begin position="267"/>
        <end position="306"/>
    </location>
</feature>
<dbReference type="EMBL" id="AZBU02000009">
    <property type="protein sequence ID" value="TKR64754.1"/>
    <property type="molecule type" value="Genomic_DNA"/>
</dbReference>
<feature type="compositionally biased region" description="Polar residues" evidence="1">
    <location>
        <begin position="471"/>
        <end position="487"/>
    </location>
</feature>
<feature type="compositionally biased region" description="Polar residues" evidence="1">
    <location>
        <begin position="318"/>
        <end position="328"/>
    </location>
</feature>
<evidence type="ECO:0000313" key="3">
    <source>
        <dbReference type="Proteomes" id="UP000298663"/>
    </source>
</evidence>
<name>A0A4U5M799_STECR</name>
<feature type="compositionally biased region" description="Polar residues" evidence="1">
    <location>
        <begin position="17"/>
        <end position="35"/>
    </location>
</feature>
<gene>
    <name evidence="2" type="ORF">L596_025240</name>
</gene>
<accession>A0A4U5M799</accession>
<evidence type="ECO:0000256" key="1">
    <source>
        <dbReference type="SAM" id="MobiDB-lite"/>
    </source>
</evidence>
<feature type="compositionally biased region" description="Polar residues" evidence="1">
    <location>
        <begin position="67"/>
        <end position="104"/>
    </location>
</feature>
<dbReference type="Proteomes" id="UP000298663">
    <property type="component" value="Unassembled WGS sequence"/>
</dbReference>
<feature type="region of interest" description="Disordered" evidence="1">
    <location>
        <begin position="778"/>
        <end position="799"/>
    </location>
</feature>
<evidence type="ECO:0000313" key="2">
    <source>
        <dbReference type="EMBL" id="TKR64754.1"/>
    </source>
</evidence>
<feature type="region of interest" description="Disordered" evidence="1">
    <location>
        <begin position="395"/>
        <end position="736"/>
    </location>
</feature>
<feature type="compositionally biased region" description="Basic and acidic residues" evidence="1">
    <location>
        <begin position="721"/>
        <end position="736"/>
    </location>
</feature>
<comment type="caution">
    <text evidence="2">The sequence shown here is derived from an EMBL/GenBank/DDBJ whole genome shotgun (WGS) entry which is preliminary data.</text>
</comment>
<feature type="compositionally biased region" description="Polar residues" evidence="1">
    <location>
        <begin position="190"/>
        <end position="200"/>
    </location>
</feature>
<reference evidence="2 3" key="1">
    <citation type="journal article" date="2015" name="Genome Biol.">
        <title>Comparative genomics of Steinernema reveals deeply conserved gene regulatory networks.</title>
        <authorList>
            <person name="Dillman A.R."/>
            <person name="Macchietto M."/>
            <person name="Porter C.F."/>
            <person name="Rogers A."/>
            <person name="Williams B."/>
            <person name="Antoshechkin I."/>
            <person name="Lee M.M."/>
            <person name="Goodwin Z."/>
            <person name="Lu X."/>
            <person name="Lewis E.E."/>
            <person name="Goodrich-Blair H."/>
            <person name="Stock S.P."/>
            <person name="Adams B.J."/>
            <person name="Sternberg P.W."/>
            <person name="Mortazavi A."/>
        </authorList>
    </citation>
    <scope>NUCLEOTIDE SEQUENCE [LARGE SCALE GENOMIC DNA]</scope>
    <source>
        <strain evidence="2 3">ALL</strain>
    </source>
</reference>
<feature type="compositionally biased region" description="Polar residues" evidence="1">
    <location>
        <begin position="133"/>
        <end position="162"/>
    </location>
</feature>
<feature type="compositionally biased region" description="Basic residues" evidence="1">
    <location>
        <begin position="637"/>
        <end position="653"/>
    </location>
</feature>
<keyword evidence="3" id="KW-1185">Reference proteome</keyword>
<protein>
    <submittedName>
        <fullName evidence="2">Uncharacterized protein</fullName>
    </submittedName>
</protein>
<dbReference type="OrthoDB" id="10686526at2759"/>
<sequence>MADRRTPGLADPRMSRKSSTPFTQRVVSNGSTYKQVQPVPVDVNEPPQPRSAFSETLASGNPPVRTQRASSTVRGTSRQRTPVGSNGTINASLSRGNGLSTPGYVTNEAKIPPLQQRPGAPVNIPHRPGYSMAPTSNSTGASSRTRQRSTPLSPAIASSYSYGGSIDALFNSSPPAPISNASVSRPTRGRTLQTDHSSVAGTAVPLGRPTRGKTAQPDALGPRRPPLLATPAGAVPVSRGIRGKTPQSGPSSAPAPVVPMSHESRGKTPQTSTSRAPQRQPSTAPGPSTRAKTPQSTASRKQSKTILLNDYPNMPGPSRQNSRGSLMTKTKAAAVECNRHTRSPAPIGESSPAPHDEGGPHAMPQRLRVQHSPSPGNRYVNGFVAFIQYLNGSARPSYKMPQRSRARRSPSPGNRYVNGFDPSVGIRVLEDPQPAPTNSYEPLRRPRQPSVADNNFTMDPQRRIQRKRSKSPVQSNGTDAPTRSLSKSPAPGGSGTNGTRTRERSTARGRSIAREPSVIYEDPDQLYSNNGRPIRRCRSKSVALEDPPSPVPPKPSRAKRAPSTARAPSQAREASTSGRGRKKAAPATPKAPPPKKARREASVIELSISEDKNKPKKAKKNIVSSEESEDDEPAPKKTSKTKKEPKKTPKRGKKAMESESSDEESEDEDCPSSSKKKPVKKTPKKKKDESYSEESDDSAPKKKKSKRGKPSSLSELSDESDVNKDAMPEEIKRKSMKLKEKFRHLDKFVDKDFTDSENLPEVLKYIKNGLKKAQNYFDELESDYESSSDDESEEEEQSD</sequence>
<proteinExistence type="predicted"/>